<evidence type="ECO:0000313" key="2">
    <source>
        <dbReference type="EMBL" id="TCV95457.1"/>
    </source>
</evidence>
<dbReference type="PANTHER" id="PTHR42964:SF1">
    <property type="entry name" value="POLYKETIDE BIOSYNTHESIS ENOYL-COA HYDRATASE PKSH-RELATED"/>
    <property type="match status" value="1"/>
</dbReference>
<dbReference type="SUPFAM" id="SSF52096">
    <property type="entry name" value="ClpP/crotonase"/>
    <property type="match status" value="1"/>
</dbReference>
<dbReference type="CDD" id="cd06558">
    <property type="entry name" value="crotonase-like"/>
    <property type="match status" value="1"/>
</dbReference>
<dbReference type="GO" id="GO:0003824">
    <property type="term" value="F:catalytic activity"/>
    <property type="evidence" value="ECO:0007669"/>
    <property type="project" value="UniProtKB-ARBA"/>
</dbReference>
<proteinExistence type="inferred from homology"/>
<protein>
    <submittedName>
        <fullName evidence="2">Enoyl-CoA hydratase/carnithine racemase</fullName>
    </submittedName>
</protein>
<keyword evidence="3" id="KW-1185">Reference proteome</keyword>
<dbReference type="PANTHER" id="PTHR42964">
    <property type="entry name" value="ENOYL-COA HYDRATASE"/>
    <property type="match status" value="1"/>
</dbReference>
<dbReference type="InterPro" id="IPR029045">
    <property type="entry name" value="ClpP/crotonase-like_dom_sf"/>
</dbReference>
<dbReference type="EMBL" id="SMCR01000005">
    <property type="protein sequence ID" value="TCV95457.1"/>
    <property type="molecule type" value="Genomic_DNA"/>
</dbReference>
<dbReference type="Gene3D" id="3.90.226.10">
    <property type="entry name" value="2-enoyl-CoA Hydratase, Chain A, domain 1"/>
    <property type="match status" value="1"/>
</dbReference>
<gene>
    <name evidence="2" type="ORF">EDC52_10559</name>
</gene>
<dbReference type="Pfam" id="PF00378">
    <property type="entry name" value="ECH_1"/>
    <property type="match status" value="1"/>
</dbReference>
<dbReference type="Proteomes" id="UP000295719">
    <property type="component" value="Unassembled WGS sequence"/>
</dbReference>
<name>A0A4R3YRH4_9GAMM</name>
<reference evidence="2 3" key="1">
    <citation type="submission" date="2019-03" db="EMBL/GenBank/DDBJ databases">
        <title>Genomic Encyclopedia of Type Strains, Phase IV (KMG-IV): sequencing the most valuable type-strain genomes for metagenomic binning, comparative biology and taxonomic classification.</title>
        <authorList>
            <person name="Goeker M."/>
        </authorList>
    </citation>
    <scope>NUCLEOTIDE SEQUENCE [LARGE SCALE GENOMIC DNA]</scope>
    <source>
        <strain evidence="2 3">DSM 19580</strain>
    </source>
</reference>
<dbReference type="RefSeq" id="WP_131865565.1">
    <property type="nucleotide sequence ID" value="NZ_SMCR01000005.1"/>
</dbReference>
<organism evidence="2 3">
    <name type="scientific">Biostraticola tofi</name>
    <dbReference type="NCBI Taxonomy" id="466109"/>
    <lineage>
        <taxon>Bacteria</taxon>
        <taxon>Pseudomonadati</taxon>
        <taxon>Pseudomonadota</taxon>
        <taxon>Gammaproteobacteria</taxon>
        <taxon>Enterobacterales</taxon>
        <taxon>Bruguierivoracaceae</taxon>
        <taxon>Biostraticola</taxon>
    </lineage>
</organism>
<accession>A0A4R3YRH4</accession>
<dbReference type="AlphaFoldDB" id="A0A4R3YRH4"/>
<sequence>MIEYNFDGQVARLTINSPHTDNRFTRQLMLDFIAGIKRAGEQQAEILVIAAKGADFTLGRDQKERLPEVPLRDNLNLILTANEQLRQFPGISIALIQGRALGFGSGISLHSTLSIAAQSAHFGFDEIDHNLAPLIVVAYLPYFIQPRIAEELVLTGRQVAADEARSIGLVTRVVADDQLALAGEELVSSIKGKSAAALRVIRRYTQQLPGYPSATLNRQAVDDLASWVEQGKP</sequence>
<dbReference type="InterPro" id="IPR051683">
    <property type="entry name" value="Enoyl-CoA_Hydratase/Isomerase"/>
</dbReference>
<comment type="similarity">
    <text evidence="1">Belongs to the enoyl-CoA hydratase/isomerase family.</text>
</comment>
<comment type="caution">
    <text evidence="2">The sequence shown here is derived from an EMBL/GenBank/DDBJ whole genome shotgun (WGS) entry which is preliminary data.</text>
</comment>
<dbReference type="OrthoDB" id="9777711at2"/>
<evidence type="ECO:0000313" key="3">
    <source>
        <dbReference type="Proteomes" id="UP000295719"/>
    </source>
</evidence>
<evidence type="ECO:0000256" key="1">
    <source>
        <dbReference type="ARBA" id="ARBA00005254"/>
    </source>
</evidence>
<dbReference type="InterPro" id="IPR001753">
    <property type="entry name" value="Enoyl-CoA_hydra/iso"/>
</dbReference>